<evidence type="ECO:0000313" key="4">
    <source>
        <dbReference type="Proteomes" id="UP000007721"/>
    </source>
</evidence>
<reference evidence="3 4" key="1">
    <citation type="submission" date="2009-01" db="EMBL/GenBank/DDBJ databases">
        <title>Complete sequence of Geobacter sp. FRC-32.</title>
        <authorList>
            <consortium name="US DOE Joint Genome Institute"/>
            <person name="Lucas S."/>
            <person name="Copeland A."/>
            <person name="Lapidus A."/>
            <person name="Glavina del Rio T."/>
            <person name="Dalin E."/>
            <person name="Tice H."/>
            <person name="Bruce D."/>
            <person name="Goodwin L."/>
            <person name="Pitluck S."/>
            <person name="Saunders E."/>
            <person name="Brettin T."/>
            <person name="Detter J.C."/>
            <person name="Han C."/>
            <person name="Larimer F."/>
            <person name="Land M."/>
            <person name="Hauser L."/>
            <person name="Kyrpides N."/>
            <person name="Ovchinnikova G."/>
            <person name="Kostka J."/>
            <person name="Richardson P."/>
        </authorList>
    </citation>
    <scope>NUCLEOTIDE SEQUENCE [LARGE SCALE GENOMIC DNA]</scope>
    <source>
        <strain evidence="4">DSM 22248 / JCM 15807 / FRC-32</strain>
    </source>
</reference>
<gene>
    <name evidence="3" type="primary">flbT</name>
    <name evidence="3" type="ordered locus">Geob_0645</name>
</gene>
<organism evidence="3 4">
    <name type="scientific">Geotalea daltonii (strain DSM 22248 / JCM 15807 / FRC-32)</name>
    <name type="common">Geobacter daltonii</name>
    <dbReference type="NCBI Taxonomy" id="316067"/>
    <lineage>
        <taxon>Bacteria</taxon>
        <taxon>Pseudomonadati</taxon>
        <taxon>Thermodesulfobacteriota</taxon>
        <taxon>Desulfuromonadia</taxon>
        <taxon>Geobacterales</taxon>
        <taxon>Geobacteraceae</taxon>
        <taxon>Geotalea</taxon>
    </lineage>
</organism>
<dbReference type="InterPro" id="IPR009967">
    <property type="entry name" value="Flagellum_FlbT"/>
</dbReference>
<keyword evidence="2" id="KW-0694">RNA-binding</keyword>
<name>B9M0H3_GEODF</name>
<evidence type="ECO:0000313" key="3">
    <source>
        <dbReference type="EMBL" id="ACM19010.1"/>
    </source>
</evidence>
<dbReference type="AlphaFoldDB" id="B9M0H3"/>
<proteinExistence type="predicted"/>
<dbReference type="Proteomes" id="UP000007721">
    <property type="component" value="Chromosome"/>
</dbReference>
<keyword evidence="3" id="KW-0282">Flagellum</keyword>
<dbReference type="GO" id="GO:0006402">
    <property type="term" value="P:mRNA catabolic process"/>
    <property type="evidence" value="ECO:0007669"/>
    <property type="project" value="InterPro"/>
</dbReference>
<dbReference type="STRING" id="316067.Geob_0645"/>
<dbReference type="OrthoDB" id="8561314at2"/>
<dbReference type="HOGENOM" id="CLU_130913_0_0_7"/>
<protein>
    <submittedName>
        <fullName evidence="3">Flagellar biogenesis repressor FlbT</fullName>
    </submittedName>
</protein>
<evidence type="ECO:0000256" key="2">
    <source>
        <dbReference type="ARBA" id="ARBA00022884"/>
    </source>
</evidence>
<dbReference type="Pfam" id="PF07378">
    <property type="entry name" value="FlbT"/>
    <property type="match status" value="1"/>
</dbReference>
<dbReference type="eggNOG" id="COG5443">
    <property type="taxonomic scope" value="Bacteria"/>
</dbReference>
<dbReference type="GO" id="GO:1902209">
    <property type="term" value="P:negative regulation of bacterial-type flagellum assembly"/>
    <property type="evidence" value="ECO:0007669"/>
    <property type="project" value="InterPro"/>
</dbReference>
<dbReference type="GO" id="GO:0048027">
    <property type="term" value="F:mRNA 5'-UTR binding"/>
    <property type="evidence" value="ECO:0007669"/>
    <property type="project" value="InterPro"/>
</dbReference>
<keyword evidence="3" id="KW-0969">Cilium</keyword>
<dbReference type="KEGG" id="geo:Geob_0645"/>
<keyword evidence="3" id="KW-0966">Cell projection</keyword>
<sequence>MALKISLKPNERMIIGGAVIRNGGKASEFHVENKVPILREKDILGEQDATTPCRNLYLVIQLMYIDEVNLSTYNNTYWELVKALVDAAPSMTPTLDSISECIVGGNYYQALKLTRDLIDYEEELIRHAG</sequence>
<dbReference type="EMBL" id="CP001390">
    <property type="protein sequence ID" value="ACM19010.1"/>
    <property type="molecule type" value="Genomic_DNA"/>
</dbReference>
<keyword evidence="1" id="KW-1005">Bacterial flagellum biogenesis</keyword>
<accession>B9M0H3</accession>
<evidence type="ECO:0000256" key="1">
    <source>
        <dbReference type="ARBA" id="ARBA00022795"/>
    </source>
</evidence>
<keyword evidence="4" id="KW-1185">Reference proteome</keyword>
<dbReference type="RefSeq" id="WP_012645739.1">
    <property type="nucleotide sequence ID" value="NC_011979.1"/>
</dbReference>